<evidence type="ECO:0000313" key="2">
    <source>
        <dbReference type="EMBL" id="TKB47479.1"/>
    </source>
</evidence>
<keyword evidence="3" id="KW-1185">Reference proteome</keyword>
<evidence type="ECO:0000256" key="1">
    <source>
        <dbReference type="SAM" id="SignalP"/>
    </source>
</evidence>
<feature type="signal peptide" evidence="1">
    <location>
        <begin position="1"/>
        <end position="24"/>
    </location>
</feature>
<dbReference type="Proteomes" id="UP000307999">
    <property type="component" value="Unassembled WGS sequence"/>
</dbReference>
<dbReference type="RefSeq" id="WP_136734290.1">
    <property type="nucleotide sequence ID" value="NZ_SWDB01000003.1"/>
</dbReference>
<name>A0A4U1BBT2_9GAMM</name>
<accession>A0A4U1BBT2</accession>
<organism evidence="2 3">
    <name type="scientific">Thalassotalea mangrovi</name>
    <dbReference type="NCBI Taxonomy" id="2572245"/>
    <lineage>
        <taxon>Bacteria</taxon>
        <taxon>Pseudomonadati</taxon>
        <taxon>Pseudomonadota</taxon>
        <taxon>Gammaproteobacteria</taxon>
        <taxon>Alteromonadales</taxon>
        <taxon>Colwelliaceae</taxon>
        <taxon>Thalassotalea</taxon>
    </lineage>
</organism>
<evidence type="ECO:0000313" key="3">
    <source>
        <dbReference type="Proteomes" id="UP000307999"/>
    </source>
</evidence>
<gene>
    <name evidence="2" type="ORF">E8M12_01465</name>
</gene>
<feature type="chain" id="PRO_5020489039" evidence="1">
    <location>
        <begin position="25"/>
        <end position="151"/>
    </location>
</feature>
<reference evidence="2 3" key="1">
    <citation type="submission" date="2019-04" db="EMBL/GenBank/DDBJ databases">
        <title>Thalassotalea guangxiensis sp. nov., isolated from sediment of the coastal wetland.</title>
        <authorList>
            <person name="Zheng S."/>
            <person name="Zhang D."/>
        </authorList>
    </citation>
    <scope>NUCLEOTIDE SEQUENCE [LARGE SCALE GENOMIC DNA]</scope>
    <source>
        <strain evidence="2 3">ZS-4</strain>
    </source>
</reference>
<dbReference type="AlphaFoldDB" id="A0A4U1BBT2"/>
<comment type="caution">
    <text evidence="2">The sequence shown here is derived from an EMBL/GenBank/DDBJ whole genome shotgun (WGS) entry which is preliminary data.</text>
</comment>
<proteinExistence type="predicted"/>
<keyword evidence="1" id="KW-0732">Signal</keyword>
<dbReference type="OrthoDB" id="5985781at2"/>
<protein>
    <submittedName>
        <fullName evidence="2">Uncharacterized protein</fullName>
    </submittedName>
</protein>
<dbReference type="EMBL" id="SWDB01000003">
    <property type="protein sequence ID" value="TKB47479.1"/>
    <property type="molecule type" value="Genomic_DNA"/>
</dbReference>
<sequence>MNTKLLRSMLFCVLSLFAFQQAHAADDEWPFKEGNYWEVTGIKVADGAGLKYANWLASEWRKNLEFALSEGWLESYYVISNVHARADEPDLYLVRIFKNMATAEENEKRQEKYMAWVKKSIEKMQSESGDRAEYRTIMSTSLLQELHFRDK</sequence>